<organism evidence="5 7">
    <name type="scientific">Synchytrium endobioticum</name>
    <dbReference type="NCBI Taxonomy" id="286115"/>
    <lineage>
        <taxon>Eukaryota</taxon>
        <taxon>Fungi</taxon>
        <taxon>Fungi incertae sedis</taxon>
        <taxon>Chytridiomycota</taxon>
        <taxon>Chytridiomycota incertae sedis</taxon>
        <taxon>Chytridiomycetes</taxon>
        <taxon>Synchytriales</taxon>
        <taxon>Synchytriaceae</taxon>
        <taxon>Synchytrium</taxon>
    </lineage>
</organism>
<evidence type="ECO:0000313" key="6">
    <source>
        <dbReference type="Proteomes" id="UP000317494"/>
    </source>
</evidence>
<dbReference type="PANTHER" id="PTHR11991">
    <property type="entry name" value="TRANSLATIONALLY CONTROLLED TUMOR PROTEIN-RELATED"/>
    <property type="match status" value="1"/>
</dbReference>
<comment type="similarity">
    <text evidence="2">Belongs to the TCTP family.</text>
</comment>
<dbReference type="PROSITE" id="PS51797">
    <property type="entry name" value="TCTP_3"/>
    <property type="match status" value="1"/>
</dbReference>
<proteinExistence type="inferred from homology"/>
<evidence type="ECO:0000259" key="3">
    <source>
        <dbReference type="PROSITE" id="PS51797"/>
    </source>
</evidence>
<dbReference type="GO" id="GO:0005509">
    <property type="term" value="F:calcium ion binding"/>
    <property type="evidence" value="ECO:0007669"/>
    <property type="project" value="TreeGrafter"/>
</dbReference>
<dbReference type="InterPro" id="IPR011057">
    <property type="entry name" value="Mss4-like_sf"/>
</dbReference>
<evidence type="ECO:0000256" key="2">
    <source>
        <dbReference type="PROSITE-ProRule" id="PRU01133"/>
    </source>
</evidence>
<dbReference type="InterPro" id="IPR011323">
    <property type="entry name" value="Mss4/transl-control_tumour"/>
</dbReference>
<evidence type="ECO:0000313" key="5">
    <source>
        <dbReference type="EMBL" id="TPX46769.1"/>
    </source>
</evidence>
<reference evidence="6 7" key="1">
    <citation type="journal article" date="2019" name="Sci. Rep.">
        <title>Comparative genomics of chytrid fungi reveal insights into the obligate biotrophic and pathogenic lifestyle of Synchytrium endobioticum.</title>
        <authorList>
            <person name="van de Vossenberg B.T.L.H."/>
            <person name="Warris S."/>
            <person name="Nguyen H.D.T."/>
            <person name="van Gent-Pelzer M.P.E."/>
            <person name="Joly D.L."/>
            <person name="van de Geest H.C."/>
            <person name="Bonants P.J.M."/>
            <person name="Smith D.S."/>
            <person name="Levesque C.A."/>
            <person name="van der Lee T.A.J."/>
        </authorList>
    </citation>
    <scope>NUCLEOTIDE SEQUENCE [LARGE SCALE GENOMIC DNA]</scope>
    <source>
        <strain evidence="5 7">LEV6574</strain>
        <strain evidence="4 6">MB42</strain>
    </source>
</reference>
<evidence type="ECO:0000313" key="7">
    <source>
        <dbReference type="Proteomes" id="UP000320475"/>
    </source>
</evidence>
<evidence type="ECO:0000313" key="4">
    <source>
        <dbReference type="EMBL" id="TPX43675.1"/>
    </source>
</evidence>
<sequence length="172" mass="19586">MLLYKDVISDDEMFTDAVAVKDIDDIVYEVDCKMITVSDEENFDIGANASAEGGEDGDEGVANPSARQVNNVVHANRLQTTSFDKKSYTVYMKGYMKSLIEYLSKNQPDRVSDFKSKAQGHFKKILDKFDDYEFYTGESMNPDGMVALLNWREDGITPYLIFWKDGLKQEKL</sequence>
<dbReference type="Proteomes" id="UP000317494">
    <property type="component" value="Unassembled WGS sequence"/>
</dbReference>
<dbReference type="Gene3D" id="2.170.150.10">
    <property type="entry name" value="Metal Binding Protein, Guanine Nucleotide Exchange Factor, Chain A"/>
    <property type="match status" value="1"/>
</dbReference>
<dbReference type="OrthoDB" id="10248936at2759"/>
<dbReference type="AlphaFoldDB" id="A0A507D5C3"/>
<name>A0A507D5C3_9FUNG</name>
<evidence type="ECO:0000256" key="1">
    <source>
        <dbReference type="ARBA" id="ARBA00014759"/>
    </source>
</evidence>
<dbReference type="STRING" id="286115.A0A507D5C3"/>
<dbReference type="Pfam" id="PF00838">
    <property type="entry name" value="TCTP"/>
    <property type="match status" value="1"/>
</dbReference>
<protein>
    <recommendedName>
        <fullName evidence="1">Translationally-controlled tumor protein homolog</fullName>
    </recommendedName>
</protein>
<dbReference type="Proteomes" id="UP000320475">
    <property type="component" value="Unassembled WGS sequence"/>
</dbReference>
<dbReference type="PROSITE" id="PS01002">
    <property type="entry name" value="TCTP_1"/>
    <property type="match status" value="1"/>
</dbReference>
<keyword evidence="6" id="KW-1185">Reference proteome</keyword>
<dbReference type="EMBL" id="QEAN01000193">
    <property type="protein sequence ID" value="TPX43675.1"/>
    <property type="molecule type" value="Genomic_DNA"/>
</dbReference>
<dbReference type="PANTHER" id="PTHR11991:SF0">
    <property type="entry name" value="TRANSLATIONALLY-CONTROLLED TUMOR PROTEIN"/>
    <property type="match status" value="1"/>
</dbReference>
<dbReference type="PROSITE" id="PS01003">
    <property type="entry name" value="TCTP_2"/>
    <property type="match status" value="1"/>
</dbReference>
<dbReference type="EMBL" id="QEAM01000095">
    <property type="protein sequence ID" value="TPX46769.1"/>
    <property type="molecule type" value="Genomic_DNA"/>
</dbReference>
<dbReference type="InterPro" id="IPR018103">
    <property type="entry name" value="Translation_control_tumour_CS"/>
</dbReference>
<dbReference type="VEuPathDB" id="FungiDB:SeMB42_g04635"/>
<dbReference type="InterPro" id="IPR034737">
    <property type="entry name" value="TCTP"/>
</dbReference>
<gene>
    <name evidence="5" type="ORF">SeLEV6574_g03054</name>
    <name evidence="4" type="ORF">SeMB42_g04635</name>
</gene>
<dbReference type="InterPro" id="IPR018105">
    <property type="entry name" value="Translational_control_tumour_p"/>
</dbReference>
<accession>A0A507D5C3</accession>
<dbReference type="SUPFAM" id="SSF51316">
    <property type="entry name" value="Mss4-like"/>
    <property type="match status" value="1"/>
</dbReference>
<comment type="caution">
    <text evidence="5">The sequence shown here is derived from an EMBL/GenBank/DDBJ whole genome shotgun (WGS) entry which is preliminary data.</text>
</comment>
<dbReference type="PRINTS" id="PR01653">
    <property type="entry name" value="TCTPROTEIN"/>
</dbReference>
<dbReference type="GO" id="GO:0005737">
    <property type="term" value="C:cytoplasm"/>
    <property type="evidence" value="ECO:0007669"/>
    <property type="project" value="TreeGrafter"/>
</dbReference>
<dbReference type="FunFam" id="2.170.150.10:FF:000002">
    <property type="entry name" value="Translationally-controlled tumor protein homolog"/>
    <property type="match status" value="1"/>
</dbReference>
<feature type="domain" description="TCTP" evidence="3">
    <location>
        <begin position="1"/>
        <end position="172"/>
    </location>
</feature>